<dbReference type="AlphaFoldDB" id="A0A835AQZ1"/>
<organism evidence="9 10">
    <name type="scientific">Digitaria exilis</name>
    <dbReference type="NCBI Taxonomy" id="1010633"/>
    <lineage>
        <taxon>Eukaryota</taxon>
        <taxon>Viridiplantae</taxon>
        <taxon>Streptophyta</taxon>
        <taxon>Embryophyta</taxon>
        <taxon>Tracheophyta</taxon>
        <taxon>Spermatophyta</taxon>
        <taxon>Magnoliopsida</taxon>
        <taxon>Liliopsida</taxon>
        <taxon>Poales</taxon>
        <taxon>Poaceae</taxon>
        <taxon>PACMAD clade</taxon>
        <taxon>Panicoideae</taxon>
        <taxon>Panicodae</taxon>
        <taxon>Paniceae</taxon>
        <taxon>Anthephorinae</taxon>
        <taxon>Digitaria</taxon>
    </lineage>
</organism>
<keyword evidence="7" id="KW-1133">Transmembrane helix</keyword>
<dbReference type="PANTHER" id="PTHR45707">
    <property type="entry name" value="C2 CALCIUM/LIPID-BINDING PLANT PHOSPHORIBOSYLTRANSFERASE FAMILY PROTEIN"/>
    <property type="match status" value="1"/>
</dbReference>
<dbReference type="OrthoDB" id="689277at2759"/>
<comment type="caution">
    <text evidence="9">The sequence shown here is derived from an EMBL/GenBank/DDBJ whole genome shotgun (WGS) entry which is preliminary data.</text>
</comment>
<keyword evidence="4 5" id="KW-0067">ATP-binding</keyword>
<dbReference type="EMBL" id="JACEFO010002316">
    <property type="protein sequence ID" value="KAF8666069.1"/>
    <property type="molecule type" value="Genomic_DNA"/>
</dbReference>
<dbReference type="Gene3D" id="3.30.200.20">
    <property type="entry name" value="Phosphorylase Kinase, domain 1"/>
    <property type="match status" value="1"/>
</dbReference>
<dbReference type="Pfam" id="PF00069">
    <property type="entry name" value="Pkinase"/>
    <property type="match status" value="1"/>
</dbReference>
<reference evidence="9" key="1">
    <citation type="submission" date="2020-07" db="EMBL/GenBank/DDBJ databases">
        <title>Genome sequence and genetic diversity analysis of an under-domesticated orphan crop, white fonio (Digitaria exilis).</title>
        <authorList>
            <person name="Bennetzen J.L."/>
            <person name="Chen S."/>
            <person name="Ma X."/>
            <person name="Wang X."/>
            <person name="Yssel A.E.J."/>
            <person name="Chaluvadi S.R."/>
            <person name="Johnson M."/>
            <person name="Gangashetty P."/>
            <person name="Hamidou F."/>
            <person name="Sanogo M.D."/>
            <person name="Zwaenepoel A."/>
            <person name="Wallace J."/>
            <person name="Van De Peer Y."/>
            <person name="Van Deynze A."/>
        </authorList>
    </citation>
    <scope>NUCLEOTIDE SEQUENCE</scope>
    <source>
        <tissue evidence="9">Leaves</tissue>
    </source>
</reference>
<proteinExistence type="inferred from homology"/>
<evidence type="ECO:0000259" key="8">
    <source>
        <dbReference type="PROSITE" id="PS50011"/>
    </source>
</evidence>
<evidence type="ECO:0000313" key="9">
    <source>
        <dbReference type="EMBL" id="KAF8666069.1"/>
    </source>
</evidence>
<dbReference type="PIRSF" id="PIRSF000654">
    <property type="entry name" value="Integrin-linked_kinase"/>
    <property type="match status" value="1"/>
</dbReference>
<evidence type="ECO:0000256" key="6">
    <source>
        <dbReference type="RuleBase" id="RU000304"/>
    </source>
</evidence>
<feature type="transmembrane region" description="Helical" evidence="7">
    <location>
        <begin position="328"/>
        <end position="347"/>
    </location>
</feature>
<evidence type="ECO:0000256" key="7">
    <source>
        <dbReference type="SAM" id="Phobius"/>
    </source>
</evidence>
<evidence type="ECO:0000256" key="2">
    <source>
        <dbReference type="ARBA" id="ARBA00022741"/>
    </source>
</evidence>
<feature type="domain" description="Protein kinase" evidence="8">
    <location>
        <begin position="21"/>
        <end position="318"/>
    </location>
</feature>
<dbReference type="InterPro" id="IPR017441">
    <property type="entry name" value="Protein_kinase_ATP_BS"/>
</dbReference>
<dbReference type="InterPro" id="IPR008271">
    <property type="entry name" value="Ser/Thr_kinase_AS"/>
</dbReference>
<keyword evidence="3" id="KW-0418">Kinase</keyword>
<evidence type="ECO:0000256" key="4">
    <source>
        <dbReference type="ARBA" id="ARBA00022840"/>
    </source>
</evidence>
<dbReference type="PROSITE" id="PS50011">
    <property type="entry name" value="PROTEIN_KINASE_DOM"/>
    <property type="match status" value="1"/>
</dbReference>
<evidence type="ECO:0000256" key="3">
    <source>
        <dbReference type="ARBA" id="ARBA00022777"/>
    </source>
</evidence>
<dbReference type="GO" id="GO:0004674">
    <property type="term" value="F:protein serine/threonine kinase activity"/>
    <property type="evidence" value="ECO:0007669"/>
    <property type="project" value="UniProtKB-KW"/>
</dbReference>
<keyword evidence="6" id="KW-0723">Serine/threonine-protein kinase</keyword>
<name>A0A835AQZ1_9POAL</name>
<evidence type="ECO:0000256" key="5">
    <source>
        <dbReference type="PROSITE-ProRule" id="PRU10141"/>
    </source>
</evidence>
<dbReference type="PROSITE" id="PS00107">
    <property type="entry name" value="PROTEIN_KINASE_ATP"/>
    <property type="match status" value="1"/>
</dbReference>
<protein>
    <recommendedName>
        <fullName evidence="8">Protein kinase domain-containing protein</fullName>
    </recommendedName>
</protein>
<keyword evidence="7" id="KW-0812">Transmembrane</keyword>
<accession>A0A835AQZ1</accession>
<feature type="binding site" evidence="5">
    <location>
        <position position="49"/>
    </location>
    <ligand>
        <name>ATP</name>
        <dbReference type="ChEBI" id="CHEBI:30616"/>
    </ligand>
</feature>
<dbReference type="InterPro" id="IPR000719">
    <property type="entry name" value="Prot_kinase_dom"/>
</dbReference>
<comment type="similarity">
    <text evidence="6">Belongs to the protein kinase superfamily.</text>
</comment>
<dbReference type="Gene3D" id="1.10.510.10">
    <property type="entry name" value="Transferase(Phosphotransferase) domain 1"/>
    <property type="match status" value="1"/>
</dbReference>
<sequence length="353" mass="40521">MGSVKPQILRHNFLKEITDHFSGERELGRGTFGVVYKGVLEDGQQIAVKVLKYKEGVDAEKFNRELTNLTTVKHPNIVQLVGFCNETERVPVEHNGNHVIASVMHMALCFEYMRNGSLSKHLSDDYEAFGWDKRYRVIKGICEGLKHLHMRQSPIYHLDLKPANILLDENMEPKIADFGLSWLHGEQGSDMIISDDVGTRGYVPPEYIDHKQISDKFDIFSLGIIILKIINGPAVYSRTGGMESDKYIEHVCNKWRERMNVGPGNKSLINKTCHQVKSCTEIALRCAAEDHIARPDIGYIVDKLNEVDKYQNHQSPYIEEVRPRTVKMIYFILYFIFDIQCASLMYVDTIFYS</sequence>
<dbReference type="SMART" id="SM00220">
    <property type="entry name" value="S_TKc"/>
    <property type="match status" value="1"/>
</dbReference>
<dbReference type="GO" id="GO:0005524">
    <property type="term" value="F:ATP binding"/>
    <property type="evidence" value="ECO:0007669"/>
    <property type="project" value="UniProtKB-UniRule"/>
</dbReference>
<dbReference type="Proteomes" id="UP000636709">
    <property type="component" value="Unassembled WGS sequence"/>
</dbReference>
<keyword evidence="1" id="KW-0808">Transferase</keyword>
<keyword evidence="2 5" id="KW-0547">Nucleotide-binding</keyword>
<keyword evidence="10" id="KW-1185">Reference proteome</keyword>
<dbReference type="InterPro" id="IPR011009">
    <property type="entry name" value="Kinase-like_dom_sf"/>
</dbReference>
<dbReference type="PROSITE" id="PS00108">
    <property type="entry name" value="PROTEIN_KINASE_ST"/>
    <property type="match status" value="1"/>
</dbReference>
<dbReference type="PANTHER" id="PTHR45707:SF76">
    <property type="entry name" value="PROTEIN KINASE DOMAIN-CONTAINING PROTEIN"/>
    <property type="match status" value="1"/>
</dbReference>
<evidence type="ECO:0000313" key="10">
    <source>
        <dbReference type="Proteomes" id="UP000636709"/>
    </source>
</evidence>
<evidence type="ECO:0000256" key="1">
    <source>
        <dbReference type="ARBA" id="ARBA00022679"/>
    </source>
</evidence>
<gene>
    <name evidence="9" type="ORF">HU200_053777</name>
</gene>
<keyword evidence="7" id="KW-0472">Membrane</keyword>
<dbReference type="SUPFAM" id="SSF56112">
    <property type="entry name" value="Protein kinase-like (PK-like)"/>
    <property type="match status" value="1"/>
</dbReference>